<sequence>MPSKPEKGEKERPISERGFSYGGSGEEAAGRNKTKSNVTGLGGGKNGTAQVRRLINSQSSAAAEGD</sequence>
<feature type="compositionally biased region" description="Basic and acidic residues" evidence="1">
    <location>
        <begin position="1"/>
        <end position="15"/>
    </location>
</feature>
<organism evidence="2 3">
    <name type="scientific">Trichonephila clavipes</name>
    <name type="common">Golden silk orbweaver</name>
    <name type="synonym">Nephila clavipes</name>
    <dbReference type="NCBI Taxonomy" id="2585209"/>
    <lineage>
        <taxon>Eukaryota</taxon>
        <taxon>Metazoa</taxon>
        <taxon>Ecdysozoa</taxon>
        <taxon>Arthropoda</taxon>
        <taxon>Chelicerata</taxon>
        <taxon>Arachnida</taxon>
        <taxon>Araneae</taxon>
        <taxon>Araneomorphae</taxon>
        <taxon>Entelegynae</taxon>
        <taxon>Araneoidea</taxon>
        <taxon>Nephilidae</taxon>
        <taxon>Trichonephila</taxon>
    </lineage>
</organism>
<accession>A0A8X6REF9</accession>
<dbReference type="EMBL" id="BMAU01021149">
    <property type="protein sequence ID" value="GFX92545.1"/>
    <property type="molecule type" value="Genomic_DNA"/>
</dbReference>
<evidence type="ECO:0000256" key="1">
    <source>
        <dbReference type="SAM" id="MobiDB-lite"/>
    </source>
</evidence>
<dbReference type="Proteomes" id="UP000887159">
    <property type="component" value="Unassembled WGS sequence"/>
</dbReference>
<feature type="region of interest" description="Disordered" evidence="1">
    <location>
        <begin position="1"/>
        <end position="66"/>
    </location>
</feature>
<feature type="compositionally biased region" description="Polar residues" evidence="1">
    <location>
        <begin position="55"/>
        <end position="66"/>
    </location>
</feature>
<evidence type="ECO:0000313" key="3">
    <source>
        <dbReference type="Proteomes" id="UP000887159"/>
    </source>
</evidence>
<gene>
    <name evidence="2" type="ORF">TNCV_2520041</name>
</gene>
<comment type="caution">
    <text evidence="2">The sequence shown here is derived from an EMBL/GenBank/DDBJ whole genome shotgun (WGS) entry which is preliminary data.</text>
</comment>
<protein>
    <submittedName>
        <fullName evidence="2">Uncharacterized protein</fullName>
    </submittedName>
</protein>
<proteinExistence type="predicted"/>
<keyword evidence="3" id="KW-1185">Reference proteome</keyword>
<name>A0A8X6REF9_TRICX</name>
<dbReference type="AlphaFoldDB" id="A0A8X6REF9"/>
<reference evidence="2" key="1">
    <citation type="submission" date="2020-08" db="EMBL/GenBank/DDBJ databases">
        <title>Multicomponent nature underlies the extraordinary mechanical properties of spider dragline silk.</title>
        <authorList>
            <person name="Kono N."/>
            <person name="Nakamura H."/>
            <person name="Mori M."/>
            <person name="Yoshida Y."/>
            <person name="Ohtoshi R."/>
            <person name="Malay A.D."/>
            <person name="Moran D.A.P."/>
            <person name="Tomita M."/>
            <person name="Numata K."/>
            <person name="Arakawa K."/>
        </authorList>
    </citation>
    <scope>NUCLEOTIDE SEQUENCE</scope>
</reference>
<evidence type="ECO:0000313" key="2">
    <source>
        <dbReference type="EMBL" id="GFX92545.1"/>
    </source>
</evidence>